<comment type="caution">
    <text evidence="2">The sequence shown here is derived from an EMBL/GenBank/DDBJ whole genome shotgun (WGS) entry which is preliminary data.</text>
</comment>
<gene>
    <name evidence="2" type="ORF">AAE02nite_43110</name>
</gene>
<reference evidence="2 3" key="1">
    <citation type="submission" date="2019-07" db="EMBL/GenBank/DDBJ databases">
        <title>Whole genome shotgun sequence of Adhaeribacter aerolatus NBRC 106133.</title>
        <authorList>
            <person name="Hosoyama A."/>
            <person name="Uohara A."/>
            <person name="Ohji S."/>
            <person name="Ichikawa N."/>
        </authorList>
    </citation>
    <scope>NUCLEOTIDE SEQUENCE [LARGE SCALE GENOMIC DNA]</scope>
    <source>
        <strain evidence="2 3">NBRC 106133</strain>
    </source>
</reference>
<sequence length="135" mass="15853">MLIGKKIEEAVRQSGIKPQDIAMYAGVSYARLLSFYKLDSIELKYLRKIAQRLNLPLSYFLSELDPAPQMENGNQYSTTDLHLVKENIQTLHRQLELCHNEMDRLKRELSKTIEKISFVIQENKINSFLFFLAMW</sequence>
<evidence type="ECO:0000256" key="1">
    <source>
        <dbReference type="SAM" id="Coils"/>
    </source>
</evidence>
<feature type="coiled-coil region" evidence="1">
    <location>
        <begin position="88"/>
        <end position="122"/>
    </location>
</feature>
<protein>
    <submittedName>
        <fullName evidence="2">Uncharacterized protein</fullName>
    </submittedName>
</protein>
<evidence type="ECO:0000313" key="2">
    <source>
        <dbReference type="EMBL" id="GEO06647.1"/>
    </source>
</evidence>
<keyword evidence="1" id="KW-0175">Coiled coil</keyword>
<keyword evidence="3" id="KW-1185">Reference proteome</keyword>
<dbReference type="EMBL" id="BJYS01000042">
    <property type="protein sequence ID" value="GEO06647.1"/>
    <property type="molecule type" value="Genomic_DNA"/>
</dbReference>
<evidence type="ECO:0000313" key="3">
    <source>
        <dbReference type="Proteomes" id="UP000321532"/>
    </source>
</evidence>
<dbReference type="Gene3D" id="1.10.260.40">
    <property type="entry name" value="lambda repressor-like DNA-binding domains"/>
    <property type="match status" value="1"/>
</dbReference>
<dbReference type="SUPFAM" id="SSF47413">
    <property type="entry name" value="lambda repressor-like DNA-binding domains"/>
    <property type="match status" value="1"/>
</dbReference>
<dbReference type="GO" id="GO:0003677">
    <property type="term" value="F:DNA binding"/>
    <property type="evidence" value="ECO:0007669"/>
    <property type="project" value="InterPro"/>
</dbReference>
<proteinExistence type="predicted"/>
<dbReference type="RefSeq" id="WP_146903125.1">
    <property type="nucleotide sequence ID" value="NZ_BJYS01000042.1"/>
</dbReference>
<organism evidence="2 3">
    <name type="scientific">Adhaeribacter aerolatus</name>
    <dbReference type="NCBI Taxonomy" id="670289"/>
    <lineage>
        <taxon>Bacteria</taxon>
        <taxon>Pseudomonadati</taxon>
        <taxon>Bacteroidota</taxon>
        <taxon>Cytophagia</taxon>
        <taxon>Cytophagales</taxon>
        <taxon>Hymenobacteraceae</taxon>
        <taxon>Adhaeribacter</taxon>
    </lineage>
</organism>
<dbReference type="OrthoDB" id="894363at2"/>
<accession>A0A512B4F0</accession>
<name>A0A512B4F0_9BACT</name>
<dbReference type="Proteomes" id="UP000321532">
    <property type="component" value="Unassembled WGS sequence"/>
</dbReference>
<dbReference type="InterPro" id="IPR010982">
    <property type="entry name" value="Lambda_DNA-bd_dom_sf"/>
</dbReference>
<dbReference type="AlphaFoldDB" id="A0A512B4F0"/>